<evidence type="ECO:0000259" key="8">
    <source>
        <dbReference type="PROSITE" id="PS51864"/>
    </source>
</evidence>
<dbReference type="InterPro" id="IPR024079">
    <property type="entry name" value="MetalloPept_cat_dom_sf"/>
</dbReference>
<keyword evidence="3 6" id="KW-0378">Hydrolase</keyword>
<feature type="signal peptide" evidence="7">
    <location>
        <begin position="1"/>
        <end position="17"/>
    </location>
</feature>
<dbReference type="PANTHER" id="PTHR10127:SF780">
    <property type="entry name" value="METALLOENDOPEPTIDASE"/>
    <property type="match status" value="1"/>
</dbReference>
<evidence type="ECO:0000256" key="2">
    <source>
        <dbReference type="ARBA" id="ARBA00022723"/>
    </source>
</evidence>
<evidence type="ECO:0000256" key="7">
    <source>
        <dbReference type="RuleBase" id="RU361183"/>
    </source>
</evidence>
<keyword evidence="1 6" id="KW-0645">Protease</keyword>
<evidence type="ECO:0000256" key="6">
    <source>
        <dbReference type="PROSITE-ProRule" id="PRU01211"/>
    </source>
</evidence>
<name>A0A9P6KBG6_9FUNG</name>
<evidence type="ECO:0000256" key="4">
    <source>
        <dbReference type="ARBA" id="ARBA00022833"/>
    </source>
</evidence>
<dbReference type="Proteomes" id="UP000780801">
    <property type="component" value="Unassembled WGS sequence"/>
</dbReference>
<evidence type="ECO:0000256" key="3">
    <source>
        <dbReference type="ARBA" id="ARBA00022801"/>
    </source>
</evidence>
<dbReference type="PANTHER" id="PTHR10127">
    <property type="entry name" value="DISCOIDIN, CUB, EGF, LAMININ , AND ZINC METALLOPROTEASE DOMAIN CONTAINING"/>
    <property type="match status" value="1"/>
</dbReference>
<dbReference type="InterPro" id="IPR006026">
    <property type="entry name" value="Peptidase_Metallo"/>
</dbReference>
<gene>
    <name evidence="9" type="ORF">BGW38_005449</name>
</gene>
<proteinExistence type="predicted"/>
<comment type="caution">
    <text evidence="6">Lacks conserved residue(s) required for the propagation of feature annotation.</text>
</comment>
<keyword evidence="7" id="KW-0732">Signal</keyword>
<feature type="active site" evidence="6">
    <location>
        <position position="116"/>
    </location>
</feature>
<keyword evidence="10" id="KW-1185">Reference proteome</keyword>
<accession>A0A9P6KBG6</accession>
<feature type="domain" description="Peptidase M12A" evidence="8">
    <location>
        <begin position="18"/>
        <end position="220"/>
    </location>
</feature>
<evidence type="ECO:0000256" key="1">
    <source>
        <dbReference type="ARBA" id="ARBA00022670"/>
    </source>
</evidence>
<keyword evidence="4 6" id="KW-0862">Zinc</keyword>
<dbReference type="Pfam" id="PF01400">
    <property type="entry name" value="Astacin"/>
    <property type="match status" value="1"/>
</dbReference>
<dbReference type="OrthoDB" id="5945790at2759"/>
<dbReference type="SMART" id="SM00235">
    <property type="entry name" value="ZnMc"/>
    <property type="match status" value="1"/>
</dbReference>
<dbReference type="Gene3D" id="3.40.390.10">
    <property type="entry name" value="Collagenase (Catalytic Domain)"/>
    <property type="match status" value="1"/>
</dbReference>
<protein>
    <recommendedName>
        <fullName evidence="7">Metalloendopeptidase</fullName>
        <ecNumber evidence="7">3.4.24.-</ecNumber>
    </recommendedName>
</protein>
<comment type="cofactor">
    <cofactor evidence="6 7">
        <name>Zn(2+)</name>
        <dbReference type="ChEBI" id="CHEBI:29105"/>
    </cofactor>
    <text evidence="6 7">Binds 1 zinc ion per subunit.</text>
</comment>
<feature type="binding site" evidence="6">
    <location>
        <position position="119"/>
    </location>
    <ligand>
        <name>Zn(2+)</name>
        <dbReference type="ChEBI" id="CHEBI:29105"/>
        <note>catalytic</note>
    </ligand>
</feature>
<reference evidence="9" key="1">
    <citation type="journal article" date="2020" name="Fungal Divers.">
        <title>Resolving the Mortierellaceae phylogeny through synthesis of multi-gene phylogenetics and phylogenomics.</title>
        <authorList>
            <person name="Vandepol N."/>
            <person name="Liber J."/>
            <person name="Desiro A."/>
            <person name="Na H."/>
            <person name="Kennedy M."/>
            <person name="Barry K."/>
            <person name="Grigoriev I.V."/>
            <person name="Miller A.N."/>
            <person name="O'Donnell K."/>
            <person name="Stajich J.E."/>
            <person name="Bonito G."/>
        </authorList>
    </citation>
    <scope>NUCLEOTIDE SEQUENCE</scope>
    <source>
        <strain evidence="9">KOD1015</strain>
    </source>
</reference>
<evidence type="ECO:0000313" key="10">
    <source>
        <dbReference type="Proteomes" id="UP000780801"/>
    </source>
</evidence>
<evidence type="ECO:0000256" key="5">
    <source>
        <dbReference type="ARBA" id="ARBA00023049"/>
    </source>
</evidence>
<feature type="binding site" evidence="6">
    <location>
        <position position="125"/>
    </location>
    <ligand>
        <name>Zn(2+)</name>
        <dbReference type="ChEBI" id="CHEBI:29105"/>
        <note>catalytic</note>
    </ligand>
</feature>
<dbReference type="GO" id="GO:0004222">
    <property type="term" value="F:metalloendopeptidase activity"/>
    <property type="evidence" value="ECO:0007669"/>
    <property type="project" value="UniProtKB-UniRule"/>
</dbReference>
<dbReference type="EMBL" id="JAABOA010003456">
    <property type="protein sequence ID" value="KAF9578650.1"/>
    <property type="molecule type" value="Genomic_DNA"/>
</dbReference>
<keyword evidence="5 6" id="KW-0482">Metalloprotease</keyword>
<keyword evidence="2 6" id="KW-0479">Metal-binding</keyword>
<evidence type="ECO:0000313" key="9">
    <source>
        <dbReference type="EMBL" id="KAF9578650.1"/>
    </source>
</evidence>
<dbReference type="AlphaFoldDB" id="A0A9P6KBG6"/>
<feature type="chain" id="PRO_5040548331" description="Metalloendopeptidase" evidence="7">
    <location>
        <begin position="18"/>
        <end position="248"/>
    </location>
</feature>
<dbReference type="PROSITE" id="PS51864">
    <property type="entry name" value="ASTACIN"/>
    <property type="match status" value="1"/>
</dbReference>
<organism evidence="9 10">
    <name type="scientific">Lunasporangiospora selenospora</name>
    <dbReference type="NCBI Taxonomy" id="979761"/>
    <lineage>
        <taxon>Eukaryota</taxon>
        <taxon>Fungi</taxon>
        <taxon>Fungi incertae sedis</taxon>
        <taxon>Mucoromycota</taxon>
        <taxon>Mortierellomycotina</taxon>
        <taxon>Mortierellomycetes</taxon>
        <taxon>Mortierellales</taxon>
        <taxon>Mortierellaceae</taxon>
        <taxon>Lunasporangiospora</taxon>
    </lineage>
</organism>
<dbReference type="InterPro" id="IPR034035">
    <property type="entry name" value="Astacin-like_dom"/>
</dbReference>
<dbReference type="CDD" id="cd04280">
    <property type="entry name" value="ZnMc_astacin_like"/>
    <property type="match status" value="1"/>
</dbReference>
<dbReference type="GO" id="GO:0008270">
    <property type="term" value="F:zinc ion binding"/>
    <property type="evidence" value="ECO:0007669"/>
    <property type="project" value="UniProtKB-UniRule"/>
</dbReference>
<comment type="caution">
    <text evidence="9">The sequence shown here is derived from an EMBL/GenBank/DDBJ whole genome shotgun (WGS) entry which is preliminary data.</text>
</comment>
<dbReference type="SUPFAM" id="SSF55486">
    <property type="entry name" value="Metalloproteases ('zincins'), catalytic domain"/>
    <property type="match status" value="1"/>
</dbReference>
<dbReference type="InterPro" id="IPR001506">
    <property type="entry name" value="Peptidase_M12A"/>
</dbReference>
<dbReference type="GO" id="GO:0006508">
    <property type="term" value="P:proteolysis"/>
    <property type="evidence" value="ECO:0007669"/>
    <property type="project" value="UniProtKB-KW"/>
</dbReference>
<feature type="binding site" evidence="6">
    <location>
        <position position="115"/>
    </location>
    <ligand>
        <name>Zn(2+)</name>
        <dbReference type="ChEBI" id="CHEBI:29105"/>
        <note>catalytic</note>
    </ligand>
</feature>
<sequence length="248" mass="28257">MLARFVLAFVLVGLAAAQGVLNENLRWRINGVRRMAYSFDRNYPQQARQTVMRAVARWNQVLGDCLPLQPRQANDRDYINVFNGQGCFSMIGRVGRAQDLSLSLSNCVYQGTVIHEFLHAAGLIHTQKRPDRDNYITMNWGNIAQSWQSQFTKETRGIGKYTEYDIYSIMHYPYRHPSWSIGGRPGFTSKIPNVNYNRIGTGNDFAESDVVAIRKMYNCPMRKFNAIVNHNNNRNGAKSGRPIACSNV</sequence>
<dbReference type="EC" id="3.4.24.-" evidence="7"/>
<dbReference type="PRINTS" id="PR00480">
    <property type="entry name" value="ASTACIN"/>
</dbReference>